<evidence type="ECO:0000256" key="8">
    <source>
        <dbReference type="PIRSR" id="PIRSR615500-1"/>
    </source>
</evidence>
<dbReference type="InterPro" id="IPR016024">
    <property type="entry name" value="ARM-type_fold"/>
</dbReference>
<dbReference type="Gene3D" id="1.25.10.10">
    <property type="entry name" value="Leucine-rich Repeat Variant"/>
    <property type="match status" value="1"/>
</dbReference>
<dbReference type="GO" id="GO:0006508">
    <property type="term" value="P:proteolysis"/>
    <property type="evidence" value="ECO:0007669"/>
    <property type="project" value="UniProtKB-KW"/>
</dbReference>
<name>A0A9Q1MC96_9SOLA</name>
<keyword evidence="7" id="KW-0325">Glycoprotein</keyword>
<keyword evidence="13" id="KW-1185">Reference proteome</keyword>
<evidence type="ECO:0000313" key="12">
    <source>
        <dbReference type="EMBL" id="KAJ8556472.1"/>
    </source>
</evidence>
<comment type="subcellular location">
    <subcellularLocation>
        <location evidence="1">Secreted</location>
    </subcellularLocation>
</comment>
<feature type="active site" description="Charge relay system" evidence="8 9">
    <location>
        <position position="637"/>
    </location>
</feature>
<evidence type="ECO:0000256" key="7">
    <source>
        <dbReference type="ARBA" id="ARBA00023180"/>
    </source>
</evidence>
<dbReference type="Pfam" id="PF17766">
    <property type="entry name" value="fn3_6"/>
    <property type="match status" value="1"/>
</dbReference>
<dbReference type="InterPro" id="IPR041469">
    <property type="entry name" value="Subtilisin-like_FN3"/>
</dbReference>
<dbReference type="InterPro" id="IPR036852">
    <property type="entry name" value="Peptidase_S8/S53_dom_sf"/>
</dbReference>
<dbReference type="AlphaFoldDB" id="A0A9Q1MC96"/>
<evidence type="ECO:0000256" key="4">
    <source>
        <dbReference type="ARBA" id="ARBA00022729"/>
    </source>
</evidence>
<dbReference type="InterPro" id="IPR011989">
    <property type="entry name" value="ARM-like"/>
</dbReference>
<proteinExistence type="inferred from homology"/>
<dbReference type="PROSITE" id="PS00136">
    <property type="entry name" value="SUBTILASE_ASP"/>
    <property type="match status" value="1"/>
</dbReference>
<dbReference type="Gene3D" id="3.50.30.30">
    <property type="match status" value="1"/>
</dbReference>
<dbReference type="EMBL" id="JAJAGQ010000008">
    <property type="protein sequence ID" value="KAJ8556472.1"/>
    <property type="molecule type" value="Genomic_DNA"/>
</dbReference>
<protein>
    <submittedName>
        <fullName evidence="12">Uncharacterized protein</fullName>
    </submittedName>
</protein>
<dbReference type="Proteomes" id="UP001152561">
    <property type="component" value="Unassembled WGS sequence"/>
</dbReference>
<dbReference type="Gene3D" id="3.40.50.200">
    <property type="entry name" value="Peptidase S8/S53 domain"/>
    <property type="match status" value="1"/>
</dbReference>
<keyword evidence="4" id="KW-0732">Signal</keyword>
<dbReference type="SUPFAM" id="SSF52743">
    <property type="entry name" value="Subtilisin-like"/>
    <property type="match status" value="1"/>
</dbReference>
<dbReference type="PROSITE" id="PS51892">
    <property type="entry name" value="SUBTILASE"/>
    <property type="match status" value="1"/>
</dbReference>
<dbReference type="CDD" id="cd02120">
    <property type="entry name" value="PA_subtilisin_like"/>
    <property type="match status" value="1"/>
</dbReference>
<comment type="similarity">
    <text evidence="2 9">Belongs to the peptidase S8 family.</text>
</comment>
<dbReference type="Pfam" id="PF03130">
    <property type="entry name" value="HEAT_PBS"/>
    <property type="match status" value="1"/>
</dbReference>
<dbReference type="OrthoDB" id="640735at2759"/>
<feature type="active site" description="Charge relay system" evidence="8 9">
    <location>
        <position position="195"/>
    </location>
</feature>
<sequence>MQDADGIPSLERVLPDFSLHPIVRHEAAEALGAIGLESNISLLERSLALDPALENKKASDALSMTLKDVNEHPMVRHEAAEALGSIADAECLALLSDFAKDPDPIVSQSCEVALSMLEFEKSGKSFEFLFMQMPQVEQALDVLQNAEVVRAIYEDVKMKKLTTHTPDFLGLPSGVWPKLGGPTASGAGVVIGMIDTGINPFHPSFLSQVSNGAGRGTVVKSGKYKGKCVTGDRFPGTACNNKIVGAQYFARSATAAGEFNASRDYASPFDADGHGSHTASTAAGNHYVPVIVNHFNYGYASGMAPGAGIAVYKAMYSFGGFMSDVVAAVDQAVEDGVDILSLSVGPESVPSGPSAFLNVLEMQLLFATRAGVLVVQAAGNGGPSSTSILSFSPWITSVAASTTDRRYNNSIVLGNGRSFTGSGLSPPTLSGVYFPLAAASDVCKGNTTSALLTVESCQETEPFIRTLVHGKIVICTHTFDFESETASIATVADTIQKIGAAGFVLTMDPDIGSEQIKGATMTLSVPGLILNNMEASTALREYYNSKTLRSRSGRAIGFRATARILDGRQASYTRQDPVVASYSSRGPDVNNALLDTADVLKPNIMAPGSSIWASWSPTSEGDQYIKGKNFALLSGTSMATPHLAGIAALIKQKHPGWSPAAITSAMMTTADVTGHSSTPILAQQTNHLTPATPFDFGAGLVNPSRAIDPGLVFKASFKHYVLFLCSVPGVDEMSVRRAVGVGCPNKKKAWCSDLNMPSVTISNLVGSRNVMRRVTNVGGVDERYVVIVQEPLGVSVSVTPEVFKIIANASRHINIVLNATQTTNTYSFGEIVFQGNRNHMVRVPLAVFVSSTLHS</sequence>
<dbReference type="PANTHER" id="PTHR10795">
    <property type="entry name" value="PROPROTEIN CONVERTASE SUBTILISIN/KEXIN"/>
    <property type="match status" value="1"/>
</dbReference>
<dbReference type="PRINTS" id="PR00723">
    <property type="entry name" value="SUBTILISIN"/>
</dbReference>
<evidence type="ECO:0000256" key="1">
    <source>
        <dbReference type="ARBA" id="ARBA00004613"/>
    </source>
</evidence>
<dbReference type="CDD" id="cd04852">
    <property type="entry name" value="Peptidases_S8_3"/>
    <property type="match status" value="1"/>
</dbReference>
<evidence type="ECO:0000256" key="6">
    <source>
        <dbReference type="ARBA" id="ARBA00022825"/>
    </source>
</evidence>
<evidence type="ECO:0000313" key="13">
    <source>
        <dbReference type="Proteomes" id="UP001152561"/>
    </source>
</evidence>
<dbReference type="SMART" id="SM00567">
    <property type="entry name" value="EZ_HEAT"/>
    <property type="match status" value="2"/>
</dbReference>
<evidence type="ECO:0000256" key="9">
    <source>
        <dbReference type="PROSITE-ProRule" id="PRU01240"/>
    </source>
</evidence>
<evidence type="ECO:0000256" key="3">
    <source>
        <dbReference type="ARBA" id="ARBA00022670"/>
    </source>
</evidence>
<dbReference type="InterPro" id="IPR015500">
    <property type="entry name" value="Peptidase_S8_subtilisin-rel"/>
</dbReference>
<dbReference type="GO" id="GO:0004252">
    <property type="term" value="F:serine-type endopeptidase activity"/>
    <property type="evidence" value="ECO:0007669"/>
    <property type="project" value="UniProtKB-UniRule"/>
</dbReference>
<evidence type="ECO:0000256" key="2">
    <source>
        <dbReference type="ARBA" id="ARBA00011073"/>
    </source>
</evidence>
<accession>A0A9Q1MC96</accession>
<feature type="active site" description="Charge relay system" evidence="8 9">
    <location>
        <position position="274"/>
    </location>
</feature>
<evidence type="ECO:0000259" key="11">
    <source>
        <dbReference type="Pfam" id="PF17766"/>
    </source>
</evidence>
<dbReference type="InterPro" id="IPR045051">
    <property type="entry name" value="SBT"/>
</dbReference>
<dbReference type="InterPro" id="IPR004155">
    <property type="entry name" value="PBS_lyase_HEAT"/>
</dbReference>
<gene>
    <name evidence="12" type="ORF">K7X08_032224</name>
</gene>
<dbReference type="InterPro" id="IPR000209">
    <property type="entry name" value="Peptidase_S8/S53_dom"/>
</dbReference>
<evidence type="ECO:0000256" key="5">
    <source>
        <dbReference type="ARBA" id="ARBA00022801"/>
    </source>
</evidence>
<dbReference type="Gene3D" id="2.60.40.2310">
    <property type="match status" value="1"/>
</dbReference>
<keyword evidence="5 9" id="KW-0378">Hydrolase</keyword>
<feature type="domain" description="Peptidase S8/S53" evidence="10">
    <location>
        <begin position="186"/>
        <end position="699"/>
    </location>
</feature>
<dbReference type="InterPro" id="IPR023827">
    <property type="entry name" value="Peptidase_S8_Asp-AS"/>
</dbReference>
<comment type="caution">
    <text evidence="12">The sequence shown here is derived from an EMBL/GenBank/DDBJ whole genome shotgun (WGS) entry which is preliminary data.</text>
</comment>
<keyword evidence="3 9" id="KW-0645">Protease</keyword>
<dbReference type="Pfam" id="PF13646">
    <property type="entry name" value="HEAT_2"/>
    <property type="match status" value="1"/>
</dbReference>
<dbReference type="Pfam" id="PF00082">
    <property type="entry name" value="Peptidase_S8"/>
    <property type="match status" value="1"/>
</dbReference>
<dbReference type="GO" id="GO:0005576">
    <property type="term" value="C:extracellular region"/>
    <property type="evidence" value="ECO:0007669"/>
    <property type="project" value="UniProtKB-SubCell"/>
</dbReference>
<organism evidence="12 13">
    <name type="scientific">Anisodus acutangulus</name>
    <dbReference type="NCBI Taxonomy" id="402998"/>
    <lineage>
        <taxon>Eukaryota</taxon>
        <taxon>Viridiplantae</taxon>
        <taxon>Streptophyta</taxon>
        <taxon>Embryophyta</taxon>
        <taxon>Tracheophyta</taxon>
        <taxon>Spermatophyta</taxon>
        <taxon>Magnoliopsida</taxon>
        <taxon>eudicotyledons</taxon>
        <taxon>Gunneridae</taxon>
        <taxon>Pentapetalae</taxon>
        <taxon>asterids</taxon>
        <taxon>lamiids</taxon>
        <taxon>Solanales</taxon>
        <taxon>Solanaceae</taxon>
        <taxon>Solanoideae</taxon>
        <taxon>Hyoscyameae</taxon>
        <taxon>Anisodus</taxon>
    </lineage>
</organism>
<evidence type="ECO:0000259" key="10">
    <source>
        <dbReference type="Pfam" id="PF00082"/>
    </source>
</evidence>
<keyword evidence="6 9" id="KW-0720">Serine protease</keyword>
<feature type="domain" description="Subtilisin-like protease fibronectin type-III" evidence="11">
    <location>
        <begin position="753"/>
        <end position="847"/>
    </location>
</feature>
<dbReference type="SUPFAM" id="SSF48371">
    <property type="entry name" value="ARM repeat"/>
    <property type="match status" value="1"/>
</dbReference>
<reference evidence="13" key="1">
    <citation type="journal article" date="2023" name="Proc. Natl. Acad. Sci. U.S.A.">
        <title>Genomic and structural basis for evolution of tropane alkaloid biosynthesis.</title>
        <authorList>
            <person name="Wanga Y.-J."/>
            <person name="Taina T."/>
            <person name="Yua J.-Y."/>
            <person name="Lia J."/>
            <person name="Xua B."/>
            <person name="Chenc J."/>
            <person name="D'Auriad J.C."/>
            <person name="Huanga J.-P."/>
            <person name="Huanga S.-X."/>
        </authorList>
    </citation>
    <scope>NUCLEOTIDE SEQUENCE [LARGE SCALE GENOMIC DNA]</scope>
    <source>
        <strain evidence="13">cv. KIB-2019</strain>
    </source>
</reference>
<dbReference type="InterPro" id="IPR034197">
    <property type="entry name" value="Peptidases_S8_3"/>
</dbReference>